<sequence>MPSFNLSGLSLITGSGMSSDRRNRSDRENYAPISDNHSWRHRDQGLESLSMAGSGLYPLKDFPAIIGKETAGTIVALPTDPAVLENPTFKKNGFVVGKKVAADFNGSHAEYIAVPWKVVYPLPNGVSTRDGAAGMLQGLTAVSFVEEAYKVKKGDVILVHTIAGGLGLLFAQLGRHAGATVIGTTSTAEKAKIAKAHGADHVILYTQEDTVKRVLELTNGEGVDAIFDGVGKTTFDDDFKMIKRKGTLVSVGNASGAVEPFSILRLVEKNVKLLRPTMSNYVYTPEEAHYYGQKLWRLVEEGVLKLNIFKEYPFTAEGVQQAQRDLTGGKTSVCFMISSHYFEEPSRPRRPLPVPGAPKSSPAQRPNTPVDEPIPTSSFYTPSVQASTLSASRPKNVGSSKTHTYFVAPESQLKDYREPEAVPTRDDDSDSPPPLATPQVEWNAQEWNQSADFKSWDNTNVTAGWDNSYGTGAFFSERGAANVPISGRQEHEELNWWDPDNRVNNKRPGPGMLPPVLLEHLHDSEHSLFSVSVTNLDTPPPRQPSESPNAPSPTPSTSSAPLYAAPPSNDEVRMSIPHPHAYYCMRDNGWVILSWKTSSVPPPLARSFESSSHLPLPNQLWRRQTNNCVEDDGGQSNKTHHFHKYQKAIDAHKLTPPLKTDDWEAETELAKRRMGVDTHKKESVSEREESPPSAEEGELLDLYICCQCSLYCVASDLIPGVIPRKCLESFIKDKRSNPPPGKSGEHAAVIALETIMLALENILWKGEVRALKINSPSNTFRSKVGWNSTTQRIFQILGFSEDGGNELLLSPPNVQQTHPVGKIMRRKLLRAWVEMAACLEHFRKRHSLKDVKMRNSRAKLDSVREMYQVAVGAHPDQIPRNELSPLLNEALTPVAESIVALGLTLRTYSPELLAFGYLSQCRCDPGNTVQYFSHLSAIVRAVESSGEPSPLLQDLAVSESMRERFTAEDVDKAATVLGFGANGDLGVELDDDVEDEFIENAWKEVIKRSWKDPEHGADIQREANEALRVVAEAKCRPNLRRTWETKKNSMISPERAYRLLEVPENVDDHMLITVYAIRAEERPTQLDSMREALTIIAELRDSERLRQYISSGQDPGDIKAEISLDFPRGLNQLGNTCYLNSLLQYFYTIRELRETVMLTNKLDTPLGEDKFTDEDLQKHRVGGRLVTRREVVRSKKFLSQLADLFSNLEYCEAAAVTPTIELAKLALVTSRDEEDDELEKGGTDSSNDTDATLVDDGIPRSSLTGPSQEVAQSPPPSPDSVLGKRARDEKKAGDMEIDSPVCESPKDKEGFVFVNTSSRVSQKAPPIALPDSSSKHPDDSSDVEMRNVTPSQKPPPLPPRRKPVSSSSDMMFGKQHDVSECMDNCMFQIETALLRFRGDGETEGKSSEKASVVKRLFYGQIKQRLTGIADSRQSRASVHDKIDLFSHLPVNVAEDGIDIYDGLSGYFDDFVEFQGKKARMEVSLLQLPPILQIQLQRVQFNRETLQPYKSQAYVKFSETIYLDRFMDDVAPQKKIKSKALQAELNTCRERLRTLSGGKNSPFDTCIEHSISFLSGLENSSEIGVDDDFLFNLNNERTHVQDEIQQLRERAKALKDELEDLWSSSKDVEYELTSVFIHRGSSPSWGHYFFYSRHLPDAPDSWFKYNDSDVSLVSKEEVLADTTGSTANPYLLVFAKKGSNVVDTVKRFTHDIDTS</sequence>
<dbReference type="Gene3D" id="3.90.70.10">
    <property type="entry name" value="Cysteine proteinases"/>
    <property type="match status" value="2"/>
</dbReference>
<comment type="catalytic activity">
    <reaction evidence="1">
        <text>Thiol-dependent hydrolysis of ester, thioester, amide, peptide and isopeptide bonds formed by the C-terminal Gly of ubiquitin (a 76-residue protein attached to proteins as an intracellular targeting signal).</text>
        <dbReference type="EC" id="3.4.19.12"/>
    </reaction>
</comment>
<dbReference type="Gene3D" id="3.90.180.10">
    <property type="entry name" value="Medium-chain alcohol dehydrogenases, catalytic domain"/>
    <property type="match status" value="1"/>
</dbReference>
<accession>A0AAD5YV12</accession>
<gene>
    <name evidence="14" type="ORF">NP233_g1222</name>
</gene>
<keyword evidence="6" id="KW-0788">Thiol protease</keyword>
<keyword evidence="8" id="KW-0560">Oxidoreductase</keyword>
<dbReference type="PANTHER" id="PTHR43982">
    <property type="entry name" value="UBIQUITIN CARBOXYL-TERMINAL HYDROLASE"/>
    <property type="match status" value="1"/>
</dbReference>
<dbReference type="PROSITE" id="PS50235">
    <property type="entry name" value="USP_3"/>
    <property type="match status" value="1"/>
</dbReference>
<proteinExistence type="predicted"/>
<feature type="compositionally biased region" description="Basic and acidic residues" evidence="12">
    <location>
        <begin position="674"/>
        <end position="690"/>
    </location>
</feature>
<dbReference type="Proteomes" id="UP001213000">
    <property type="component" value="Unassembled WGS sequence"/>
</dbReference>
<dbReference type="InterPro" id="IPR038765">
    <property type="entry name" value="Papain-like_cys_pep_sf"/>
</dbReference>
<dbReference type="EMBL" id="JANIEX010000043">
    <property type="protein sequence ID" value="KAJ3575232.1"/>
    <property type="molecule type" value="Genomic_DNA"/>
</dbReference>
<dbReference type="PANTHER" id="PTHR43982:SF6">
    <property type="entry name" value="UBIQUITIN CARBOXYL-TERMINAL HYDROLASE 2-RELATED"/>
    <property type="match status" value="1"/>
</dbReference>
<feature type="domain" description="USP" evidence="13">
    <location>
        <begin position="1128"/>
        <end position="1696"/>
    </location>
</feature>
<dbReference type="GO" id="GO:0004843">
    <property type="term" value="F:cysteine-type deubiquitinase activity"/>
    <property type="evidence" value="ECO:0007669"/>
    <property type="project" value="UniProtKB-EC"/>
</dbReference>
<evidence type="ECO:0000313" key="15">
    <source>
        <dbReference type="Proteomes" id="UP001213000"/>
    </source>
</evidence>
<reference evidence="14" key="1">
    <citation type="submission" date="2022-07" db="EMBL/GenBank/DDBJ databases">
        <title>Genome Sequence of Leucocoprinus birnbaumii.</title>
        <authorList>
            <person name="Buettner E."/>
        </authorList>
    </citation>
    <scope>NUCLEOTIDE SEQUENCE</scope>
    <source>
        <strain evidence="14">VT141</strain>
    </source>
</reference>
<dbReference type="GO" id="GO:0043161">
    <property type="term" value="P:proteasome-mediated ubiquitin-dependent protein catabolic process"/>
    <property type="evidence" value="ECO:0007669"/>
    <property type="project" value="InterPro"/>
</dbReference>
<feature type="compositionally biased region" description="Polar residues" evidence="12">
    <location>
        <begin position="1261"/>
        <end position="1271"/>
    </location>
</feature>
<feature type="compositionally biased region" description="Basic and acidic residues" evidence="12">
    <location>
        <begin position="19"/>
        <end position="29"/>
    </location>
</feature>
<dbReference type="CDD" id="cd05286">
    <property type="entry name" value="QOR2"/>
    <property type="match status" value="1"/>
</dbReference>
<dbReference type="SUPFAM" id="SSF51735">
    <property type="entry name" value="NAD(P)-binding Rossmann-fold domains"/>
    <property type="match status" value="1"/>
</dbReference>
<dbReference type="InterPro" id="IPR018200">
    <property type="entry name" value="USP_CS"/>
</dbReference>
<dbReference type="InterPro" id="IPR025305">
    <property type="entry name" value="UCH_repeat_domain"/>
</dbReference>
<keyword evidence="11" id="KW-0175">Coiled coil</keyword>
<dbReference type="GO" id="GO:0061136">
    <property type="term" value="P:regulation of proteasomal protein catabolic process"/>
    <property type="evidence" value="ECO:0007669"/>
    <property type="project" value="TreeGrafter"/>
</dbReference>
<evidence type="ECO:0000256" key="10">
    <source>
        <dbReference type="ARBA" id="ARBA00070796"/>
    </source>
</evidence>
<dbReference type="SUPFAM" id="SSF54001">
    <property type="entry name" value="Cysteine proteinases"/>
    <property type="match status" value="1"/>
</dbReference>
<feature type="region of interest" description="Disordered" evidence="12">
    <location>
        <begin position="15"/>
        <end position="37"/>
    </location>
</feature>
<dbReference type="Pfam" id="PF00443">
    <property type="entry name" value="UCH"/>
    <property type="match status" value="1"/>
</dbReference>
<feature type="compositionally biased region" description="Polar residues" evidence="12">
    <location>
        <begin position="375"/>
        <end position="403"/>
    </location>
</feature>
<keyword evidence="15" id="KW-1185">Reference proteome</keyword>
<evidence type="ECO:0000256" key="11">
    <source>
        <dbReference type="SAM" id="Coils"/>
    </source>
</evidence>
<evidence type="ECO:0000256" key="3">
    <source>
        <dbReference type="ARBA" id="ARBA00022670"/>
    </source>
</evidence>
<evidence type="ECO:0000256" key="7">
    <source>
        <dbReference type="ARBA" id="ARBA00022857"/>
    </source>
</evidence>
<feature type="region of interest" description="Disordered" evidence="12">
    <location>
        <begin position="532"/>
        <end position="571"/>
    </location>
</feature>
<dbReference type="Pfam" id="PF00107">
    <property type="entry name" value="ADH_zinc_N"/>
    <property type="match status" value="1"/>
</dbReference>
<dbReference type="Pfam" id="PF13446">
    <property type="entry name" value="RPT"/>
    <property type="match status" value="1"/>
</dbReference>
<keyword evidence="5" id="KW-0378">Hydrolase</keyword>
<dbReference type="InterPro" id="IPR011032">
    <property type="entry name" value="GroES-like_sf"/>
</dbReference>
<feature type="compositionally biased region" description="Low complexity" evidence="12">
    <location>
        <begin position="544"/>
        <end position="568"/>
    </location>
</feature>
<organism evidence="14 15">
    <name type="scientific">Leucocoprinus birnbaumii</name>
    <dbReference type="NCBI Taxonomy" id="56174"/>
    <lineage>
        <taxon>Eukaryota</taxon>
        <taxon>Fungi</taxon>
        <taxon>Dikarya</taxon>
        <taxon>Basidiomycota</taxon>
        <taxon>Agaricomycotina</taxon>
        <taxon>Agaricomycetes</taxon>
        <taxon>Agaricomycetidae</taxon>
        <taxon>Agaricales</taxon>
        <taxon>Agaricineae</taxon>
        <taxon>Agaricaceae</taxon>
        <taxon>Leucocoprinus</taxon>
    </lineage>
</organism>
<keyword evidence="3" id="KW-0645">Protease</keyword>
<dbReference type="FunFam" id="3.40.50.720:FF:000053">
    <property type="entry name" value="Quinone oxidoreductase 1"/>
    <property type="match status" value="1"/>
</dbReference>
<evidence type="ECO:0000256" key="1">
    <source>
        <dbReference type="ARBA" id="ARBA00000707"/>
    </source>
</evidence>
<evidence type="ECO:0000256" key="12">
    <source>
        <dbReference type="SAM" id="MobiDB-lite"/>
    </source>
</evidence>
<feature type="region of interest" description="Disordered" evidence="12">
    <location>
        <begin position="344"/>
        <end position="437"/>
    </location>
</feature>
<keyword evidence="7" id="KW-0521">NADP</keyword>
<evidence type="ECO:0000256" key="2">
    <source>
        <dbReference type="ARBA" id="ARBA00012759"/>
    </source>
</evidence>
<dbReference type="InterPro" id="IPR036291">
    <property type="entry name" value="NAD(P)-bd_dom_sf"/>
</dbReference>
<feature type="region of interest" description="Disordered" evidence="12">
    <location>
        <begin position="1231"/>
        <end position="1371"/>
    </location>
</feature>
<feature type="compositionally biased region" description="Basic and acidic residues" evidence="12">
    <location>
        <begin position="1333"/>
        <end position="1345"/>
    </location>
</feature>
<dbReference type="InterPro" id="IPR028889">
    <property type="entry name" value="USP"/>
</dbReference>
<feature type="compositionally biased region" description="Basic and acidic residues" evidence="12">
    <location>
        <begin position="1285"/>
        <end position="1294"/>
    </location>
</feature>
<evidence type="ECO:0000259" key="13">
    <source>
        <dbReference type="PROSITE" id="PS50235"/>
    </source>
</evidence>
<dbReference type="PROSITE" id="PS00972">
    <property type="entry name" value="USP_1"/>
    <property type="match status" value="1"/>
</dbReference>
<dbReference type="EC" id="3.4.19.12" evidence="2"/>
<dbReference type="Gene3D" id="3.40.50.720">
    <property type="entry name" value="NAD(P)-binding Rossmann-like Domain"/>
    <property type="match status" value="1"/>
</dbReference>
<dbReference type="GO" id="GO:0003960">
    <property type="term" value="F:quinone reductase (NADPH) activity"/>
    <property type="evidence" value="ECO:0007669"/>
    <property type="project" value="InterPro"/>
</dbReference>
<dbReference type="GO" id="GO:0016579">
    <property type="term" value="P:protein deubiquitination"/>
    <property type="evidence" value="ECO:0007669"/>
    <property type="project" value="InterPro"/>
</dbReference>
<dbReference type="SUPFAM" id="SSF50129">
    <property type="entry name" value="GroES-like"/>
    <property type="match status" value="1"/>
</dbReference>
<dbReference type="InterPro" id="IPR044635">
    <property type="entry name" value="UBP14-like"/>
</dbReference>
<evidence type="ECO:0000256" key="5">
    <source>
        <dbReference type="ARBA" id="ARBA00022801"/>
    </source>
</evidence>
<name>A0AAD5YV12_9AGAR</name>
<evidence type="ECO:0000313" key="14">
    <source>
        <dbReference type="EMBL" id="KAJ3575232.1"/>
    </source>
</evidence>
<evidence type="ECO:0000256" key="8">
    <source>
        <dbReference type="ARBA" id="ARBA00023002"/>
    </source>
</evidence>
<dbReference type="SMART" id="SM00829">
    <property type="entry name" value="PKS_ER"/>
    <property type="match status" value="1"/>
</dbReference>
<comment type="caution">
    <text evidence="14">The sequence shown here is derived from an EMBL/GenBank/DDBJ whole genome shotgun (WGS) entry which is preliminary data.</text>
</comment>
<evidence type="ECO:0000256" key="4">
    <source>
        <dbReference type="ARBA" id="ARBA00022786"/>
    </source>
</evidence>
<feature type="compositionally biased region" description="Basic and acidic residues" evidence="12">
    <location>
        <begin position="412"/>
        <end position="426"/>
    </location>
</feature>
<dbReference type="PROSITE" id="PS00973">
    <property type="entry name" value="USP_2"/>
    <property type="match status" value="1"/>
</dbReference>
<dbReference type="GO" id="GO:0070628">
    <property type="term" value="F:proteasome binding"/>
    <property type="evidence" value="ECO:0007669"/>
    <property type="project" value="TreeGrafter"/>
</dbReference>
<dbReference type="InterPro" id="IPR047618">
    <property type="entry name" value="QOR-like"/>
</dbReference>
<feature type="coiled-coil region" evidence="11">
    <location>
        <begin position="1589"/>
        <end position="1623"/>
    </location>
</feature>
<protein>
    <recommendedName>
        <fullName evidence="10">Probable quinone oxidoreductase</fullName>
        <ecNumber evidence="2">3.4.19.12</ecNumber>
    </recommendedName>
    <alternativeName>
        <fullName evidence="9">NADPH:quinone reductase</fullName>
    </alternativeName>
</protein>
<keyword evidence="4" id="KW-0833">Ubl conjugation pathway</keyword>
<evidence type="ECO:0000256" key="6">
    <source>
        <dbReference type="ARBA" id="ARBA00022807"/>
    </source>
</evidence>
<dbReference type="InterPro" id="IPR013149">
    <property type="entry name" value="ADH-like_C"/>
</dbReference>
<feature type="region of interest" description="Disordered" evidence="12">
    <location>
        <begin position="674"/>
        <end position="693"/>
    </location>
</feature>
<dbReference type="InterPro" id="IPR001394">
    <property type="entry name" value="Peptidase_C19_UCH"/>
</dbReference>
<dbReference type="InterPro" id="IPR020843">
    <property type="entry name" value="ER"/>
</dbReference>
<evidence type="ECO:0000256" key="9">
    <source>
        <dbReference type="ARBA" id="ARBA00043088"/>
    </source>
</evidence>